<dbReference type="EMBL" id="JAKUCV010006687">
    <property type="protein sequence ID" value="KAJ4826355.1"/>
    <property type="molecule type" value="Genomic_DNA"/>
</dbReference>
<dbReference type="SUPFAM" id="SSF52047">
    <property type="entry name" value="RNI-like"/>
    <property type="match status" value="1"/>
</dbReference>
<organism evidence="1 2">
    <name type="scientific">Turnera subulata</name>
    <dbReference type="NCBI Taxonomy" id="218843"/>
    <lineage>
        <taxon>Eukaryota</taxon>
        <taxon>Viridiplantae</taxon>
        <taxon>Streptophyta</taxon>
        <taxon>Embryophyta</taxon>
        <taxon>Tracheophyta</taxon>
        <taxon>Spermatophyta</taxon>
        <taxon>Magnoliopsida</taxon>
        <taxon>eudicotyledons</taxon>
        <taxon>Gunneridae</taxon>
        <taxon>Pentapetalae</taxon>
        <taxon>rosids</taxon>
        <taxon>fabids</taxon>
        <taxon>Malpighiales</taxon>
        <taxon>Passifloraceae</taxon>
        <taxon>Turnera</taxon>
    </lineage>
</organism>
<dbReference type="Gene3D" id="3.80.10.10">
    <property type="entry name" value="Ribonuclease Inhibitor"/>
    <property type="match status" value="1"/>
</dbReference>
<evidence type="ECO:0008006" key="3">
    <source>
        <dbReference type="Google" id="ProtNLM"/>
    </source>
</evidence>
<sequence length="373" mass="42655">MRSSFTILGSRATVLSRTETKMEPYCSSNKKRKIGGDSTPACSVATLRRWENFDVTILKKIFGLLSTCEITENVPLVCRSWRLACLDLLYWSHNALQLSASQLRIVSATLRMRNHPASFKGLQMYKFAESGRKLVDMLPRIMEGNDAYGWSLDHWRQSIRTLSILGCLLISDANLLYIARRTQGLETLQLLGSMRITTGGFAEAMPNWRNLKYLSLGYVFESSFPKIIKAIGNCCRGLMSLHLNHKRVDGVAAHIILKYLPQLRILKLEASWLLRGCMEVLFSYSHKLSAIHVCESFLIVVDYTEEHMFPSSSSFRIIFKEKGHWSFEADKNLIKEDMDSKSYSKFKLWMTLEGVEWSVERAVADGYLDPQHL</sequence>
<accession>A0A9Q0F8V0</accession>
<dbReference type="PANTHER" id="PTHR38926:SF13">
    <property type="entry name" value="F-BOX DOMAIN CONTAINING PROTEIN, EXPRESSED"/>
    <property type="match status" value="1"/>
</dbReference>
<keyword evidence="2" id="KW-1185">Reference proteome</keyword>
<reference evidence="1" key="1">
    <citation type="submission" date="2022-02" db="EMBL/GenBank/DDBJ databases">
        <authorList>
            <person name="Henning P.M."/>
            <person name="McCubbin A.G."/>
            <person name="Shore J.S."/>
        </authorList>
    </citation>
    <scope>NUCLEOTIDE SEQUENCE</scope>
    <source>
        <strain evidence="1">F60SS</strain>
        <tissue evidence="1">Leaves</tissue>
    </source>
</reference>
<protein>
    <recommendedName>
        <fullName evidence="3">F-box domain-containing protein</fullName>
    </recommendedName>
</protein>
<name>A0A9Q0F8V0_9ROSI</name>
<evidence type="ECO:0000313" key="2">
    <source>
        <dbReference type="Proteomes" id="UP001141552"/>
    </source>
</evidence>
<dbReference type="OrthoDB" id="1929062at2759"/>
<dbReference type="AlphaFoldDB" id="A0A9Q0F8V0"/>
<dbReference type="Proteomes" id="UP001141552">
    <property type="component" value="Unassembled WGS sequence"/>
</dbReference>
<dbReference type="InterPro" id="IPR032675">
    <property type="entry name" value="LRR_dom_sf"/>
</dbReference>
<reference evidence="1" key="2">
    <citation type="journal article" date="2023" name="Plants (Basel)">
        <title>Annotation of the Turnera subulata (Passifloraceae) Draft Genome Reveals the S-Locus Evolved after the Divergence of Turneroideae from Passifloroideae in a Stepwise Manner.</title>
        <authorList>
            <person name="Henning P.M."/>
            <person name="Roalson E.H."/>
            <person name="Mir W."/>
            <person name="McCubbin A.G."/>
            <person name="Shore J.S."/>
        </authorList>
    </citation>
    <scope>NUCLEOTIDE SEQUENCE</scope>
    <source>
        <strain evidence="1">F60SS</strain>
    </source>
</reference>
<comment type="caution">
    <text evidence="1">The sequence shown here is derived from an EMBL/GenBank/DDBJ whole genome shotgun (WGS) entry which is preliminary data.</text>
</comment>
<proteinExistence type="predicted"/>
<evidence type="ECO:0000313" key="1">
    <source>
        <dbReference type="EMBL" id="KAJ4826355.1"/>
    </source>
</evidence>
<dbReference type="PANTHER" id="PTHR38926">
    <property type="entry name" value="F-BOX DOMAIN CONTAINING PROTEIN, EXPRESSED"/>
    <property type="match status" value="1"/>
</dbReference>
<gene>
    <name evidence="1" type="ORF">Tsubulata_008587</name>
</gene>